<dbReference type="eggNOG" id="KOG3791">
    <property type="taxonomic scope" value="Eukaryota"/>
</dbReference>
<dbReference type="GO" id="GO:0003729">
    <property type="term" value="F:mRNA binding"/>
    <property type="evidence" value="ECO:0007669"/>
    <property type="project" value="InterPro"/>
</dbReference>
<name>G8BWP6_TETPH</name>
<sequence>MHNMGYDYDEFPSSNQSPFNNTTQNINRSAHPGAVLLVSPNTSSASQNTSNILNDGINVPQNGNLSGQHNGGLPITDFLDQQRSIFTDPSNTVPNSIVGFSNQSNGSSLMNNNVAVSPSLNNIPLMSHSQHNSAGSELVSPTPYYLDVNDSKSNVEQSNSNLNFLQSAGNGSSCQDSQAISFNQNINGLSSWVPQLSSLQQNILMSSLFPLLHEDVLASTKLKLDNMLATYDQTTFKNQAHIIHINNFTNETNSKDIMGMSSPNMSRGSSPLMRENTYPLSNMSDLFTSGSTPSPNANNDNISVSSMRFKNNANIFNQWSNSTFKNNLMGDLGSEFQRPKSVDPYVIQAINNKSSGSLYNKKLYTNSGNVNGTTIPNSINKNQANAHNNNIQNNFHGNNNMTAGVMSRNKSANDHDVKSKYPSPYYSESKSSQWNSRSNTSFQMDNNYVPYGNAKQNTSSINSSSNAQANTNAFGNHNNSSMNPKSLTDPKLLSNIPLWLKSLRLHKYSEALKNIKWTDLIVLNDLQLEELGITALGARRKLLKAFLVVLDYQEKGLIPTAAYTDTDETLNPNSNQKNLWNHRFTK</sequence>
<evidence type="ECO:0000313" key="11">
    <source>
        <dbReference type="Proteomes" id="UP000005666"/>
    </source>
</evidence>
<dbReference type="Pfam" id="PF07647">
    <property type="entry name" value="SAM_2"/>
    <property type="match status" value="1"/>
</dbReference>
<comment type="similarity">
    <text evidence="3">Belongs to the VTS1 family.</text>
</comment>
<protein>
    <recommendedName>
        <fullName evidence="7">RNA-binding protein VTS1</fullName>
    </recommendedName>
</protein>
<evidence type="ECO:0000313" key="10">
    <source>
        <dbReference type="EMBL" id="CCE64497.1"/>
    </source>
</evidence>
<dbReference type="Gene3D" id="1.10.150.50">
    <property type="entry name" value="Transcription Factor, Ets-1"/>
    <property type="match status" value="1"/>
</dbReference>
<feature type="domain" description="SAM" evidence="9">
    <location>
        <begin position="491"/>
        <end position="552"/>
    </location>
</feature>
<dbReference type="Proteomes" id="UP000005666">
    <property type="component" value="Chromosome 8"/>
</dbReference>
<dbReference type="EMBL" id="HE612863">
    <property type="protein sequence ID" value="CCE64497.1"/>
    <property type="molecule type" value="Genomic_DNA"/>
</dbReference>
<keyword evidence="11" id="KW-1185">Reference proteome</keyword>
<dbReference type="SMART" id="SM00454">
    <property type="entry name" value="SAM"/>
    <property type="match status" value="1"/>
</dbReference>
<dbReference type="PANTHER" id="PTHR12515">
    <property type="entry name" value="STERILE ALPHA MOTIF DOMAIN CONTAINING PROTEIN 4-RELATED"/>
    <property type="match status" value="1"/>
</dbReference>
<comment type="subunit">
    <text evidence="6">Monomer. Binds to RNA.</text>
</comment>
<evidence type="ECO:0000256" key="3">
    <source>
        <dbReference type="ARBA" id="ARBA00007325"/>
    </source>
</evidence>
<dbReference type="PROSITE" id="PS50105">
    <property type="entry name" value="SAM_DOMAIN"/>
    <property type="match status" value="1"/>
</dbReference>
<dbReference type="OrthoDB" id="2155283at2759"/>
<evidence type="ECO:0000256" key="4">
    <source>
        <dbReference type="ARBA" id="ARBA00022490"/>
    </source>
</evidence>
<dbReference type="KEGG" id="tpf:TPHA_0H02940"/>
<feature type="region of interest" description="Disordered" evidence="8">
    <location>
        <begin position="399"/>
        <end position="439"/>
    </location>
</feature>
<comment type="subcellular location">
    <subcellularLocation>
        <location evidence="1">Cytoplasm</location>
        <location evidence="1">P-body</location>
    </subcellularLocation>
    <subcellularLocation>
        <location evidence="2">Cytoplasm</location>
        <location evidence="2">Cytosol</location>
    </subcellularLocation>
</comment>
<feature type="region of interest" description="Disordered" evidence="8">
    <location>
        <begin position="1"/>
        <end position="27"/>
    </location>
</feature>
<keyword evidence="5" id="KW-0694">RNA-binding</keyword>
<organism evidence="10 11">
    <name type="scientific">Tetrapisispora phaffii (strain ATCC 24235 / CBS 4417 / NBRC 1672 / NRRL Y-8282 / UCD 70-5)</name>
    <name type="common">Yeast</name>
    <name type="synonym">Fabospora phaffii</name>
    <dbReference type="NCBI Taxonomy" id="1071381"/>
    <lineage>
        <taxon>Eukaryota</taxon>
        <taxon>Fungi</taxon>
        <taxon>Dikarya</taxon>
        <taxon>Ascomycota</taxon>
        <taxon>Saccharomycotina</taxon>
        <taxon>Saccharomycetes</taxon>
        <taxon>Saccharomycetales</taxon>
        <taxon>Saccharomycetaceae</taxon>
        <taxon>Tetrapisispora</taxon>
    </lineage>
</organism>
<evidence type="ECO:0000256" key="1">
    <source>
        <dbReference type="ARBA" id="ARBA00004201"/>
    </source>
</evidence>
<reference evidence="10 11" key="1">
    <citation type="journal article" date="2011" name="Proc. Natl. Acad. Sci. U.S.A.">
        <title>Evolutionary erosion of yeast sex chromosomes by mating-type switching accidents.</title>
        <authorList>
            <person name="Gordon J.L."/>
            <person name="Armisen D."/>
            <person name="Proux-Wera E."/>
            <person name="Oheigeartaigh S.S."/>
            <person name="Byrne K.P."/>
            <person name="Wolfe K.H."/>
        </authorList>
    </citation>
    <scope>NUCLEOTIDE SEQUENCE [LARGE SCALE GENOMIC DNA]</scope>
    <source>
        <strain evidence="11">ATCC 24235 / CBS 4417 / NBRC 1672 / NRRL Y-8282 / UCD 70-5</strain>
    </source>
</reference>
<feature type="compositionally biased region" description="Polar residues" evidence="8">
    <location>
        <begin position="12"/>
        <end position="27"/>
    </location>
</feature>
<evidence type="ECO:0000256" key="8">
    <source>
        <dbReference type="SAM" id="MobiDB-lite"/>
    </source>
</evidence>
<evidence type="ECO:0000256" key="6">
    <source>
        <dbReference type="ARBA" id="ARBA00024046"/>
    </source>
</evidence>
<dbReference type="GO" id="GO:0000289">
    <property type="term" value="P:nuclear-transcribed mRNA poly(A) tail shortening"/>
    <property type="evidence" value="ECO:0007669"/>
    <property type="project" value="TreeGrafter"/>
</dbReference>
<evidence type="ECO:0000259" key="9">
    <source>
        <dbReference type="PROSITE" id="PS50105"/>
    </source>
</evidence>
<accession>G8BWP6</accession>
<dbReference type="InterPro" id="IPR050897">
    <property type="entry name" value="SMAUG/VTS1_RNA-bind"/>
</dbReference>
<dbReference type="PANTHER" id="PTHR12515:SF5">
    <property type="entry name" value="PROTEIN SMAUG"/>
    <property type="match status" value="1"/>
</dbReference>
<dbReference type="InterPro" id="IPR001660">
    <property type="entry name" value="SAM"/>
</dbReference>
<dbReference type="SUPFAM" id="SSF47769">
    <property type="entry name" value="SAM/Pointed domain"/>
    <property type="match status" value="1"/>
</dbReference>
<dbReference type="GeneID" id="11533834"/>
<dbReference type="RefSeq" id="XP_003686931.1">
    <property type="nucleotide sequence ID" value="XM_003686883.1"/>
</dbReference>
<proteinExistence type="inferred from homology"/>
<dbReference type="AlphaFoldDB" id="G8BWP6"/>
<keyword evidence="4" id="KW-0963">Cytoplasm</keyword>
<dbReference type="STRING" id="1071381.G8BWP6"/>
<dbReference type="GO" id="GO:0000932">
    <property type="term" value="C:P-body"/>
    <property type="evidence" value="ECO:0007669"/>
    <property type="project" value="UniProtKB-SubCell"/>
</dbReference>
<dbReference type="InterPro" id="IPR013761">
    <property type="entry name" value="SAM/pointed_sf"/>
</dbReference>
<dbReference type="OMA" id="QQNTVMD"/>
<dbReference type="InterPro" id="IPR037635">
    <property type="entry name" value="VTS1_SAM"/>
</dbReference>
<dbReference type="HOGENOM" id="CLU_382661_0_0_1"/>
<dbReference type="GO" id="GO:0005829">
    <property type="term" value="C:cytosol"/>
    <property type="evidence" value="ECO:0007669"/>
    <property type="project" value="UniProtKB-SubCell"/>
</dbReference>
<evidence type="ECO:0000256" key="2">
    <source>
        <dbReference type="ARBA" id="ARBA00004514"/>
    </source>
</evidence>
<gene>
    <name evidence="10" type="primary">TPHA0H02940</name>
    <name evidence="10" type="ordered locus">TPHA_0H02940</name>
</gene>
<feature type="compositionally biased region" description="Low complexity" evidence="8">
    <location>
        <begin position="420"/>
        <end position="432"/>
    </location>
</feature>
<evidence type="ECO:0000256" key="5">
    <source>
        <dbReference type="ARBA" id="ARBA00022884"/>
    </source>
</evidence>
<evidence type="ECO:0000256" key="7">
    <source>
        <dbReference type="ARBA" id="ARBA00024136"/>
    </source>
</evidence>
<dbReference type="CDD" id="cd09556">
    <property type="entry name" value="SAM_VTS1_fungal"/>
    <property type="match status" value="1"/>
</dbReference>